<feature type="domain" description="Major facilitator superfamily (MFS) profile" evidence="6">
    <location>
        <begin position="15"/>
        <end position="394"/>
    </location>
</feature>
<feature type="transmembrane region" description="Helical" evidence="5">
    <location>
        <begin position="251"/>
        <end position="276"/>
    </location>
</feature>
<dbReference type="GO" id="GO:0005886">
    <property type="term" value="C:plasma membrane"/>
    <property type="evidence" value="ECO:0007669"/>
    <property type="project" value="UniProtKB-SubCell"/>
</dbReference>
<evidence type="ECO:0000256" key="5">
    <source>
        <dbReference type="SAM" id="Phobius"/>
    </source>
</evidence>
<dbReference type="Pfam" id="PF07690">
    <property type="entry name" value="MFS_1"/>
    <property type="match status" value="1"/>
</dbReference>
<evidence type="ECO:0000256" key="1">
    <source>
        <dbReference type="ARBA" id="ARBA00004651"/>
    </source>
</evidence>
<dbReference type="InterPro" id="IPR036259">
    <property type="entry name" value="MFS_trans_sf"/>
</dbReference>
<evidence type="ECO:0000259" key="6">
    <source>
        <dbReference type="PROSITE" id="PS50850"/>
    </source>
</evidence>
<evidence type="ECO:0000313" key="8">
    <source>
        <dbReference type="Proteomes" id="UP000438182"/>
    </source>
</evidence>
<organism evidence="7 8">
    <name type="scientific">Agromyces seonyuensis</name>
    <dbReference type="NCBI Taxonomy" id="2662446"/>
    <lineage>
        <taxon>Bacteria</taxon>
        <taxon>Bacillati</taxon>
        <taxon>Actinomycetota</taxon>
        <taxon>Actinomycetes</taxon>
        <taxon>Micrococcales</taxon>
        <taxon>Microbacteriaceae</taxon>
        <taxon>Agromyces</taxon>
    </lineage>
</organism>
<dbReference type="SUPFAM" id="SSF103473">
    <property type="entry name" value="MFS general substrate transporter"/>
    <property type="match status" value="1"/>
</dbReference>
<proteinExistence type="predicted"/>
<dbReference type="PANTHER" id="PTHR23523:SF2">
    <property type="entry name" value="2-NITROIMIDAZOLE TRANSPORTER"/>
    <property type="match status" value="1"/>
</dbReference>
<comment type="caution">
    <text evidence="7">The sequence shown here is derived from an EMBL/GenBank/DDBJ whole genome shotgun (WGS) entry which is preliminary data.</text>
</comment>
<feature type="transmembrane region" description="Helical" evidence="5">
    <location>
        <begin position="170"/>
        <end position="189"/>
    </location>
</feature>
<sequence>MVSDTAARTSIGRATLLVAAIALTAFSLRTGVTGFSPLAERIGAELRFGETVIGVVGTIVTASFAVFGLLSPALARRIGLEWAMVVALAGSTAGTVLRALSPTTEALIASTVLLFAGIGMANVLTIPLIKQWFPNRLGALSTTYSVLLQVGQVLAPIVAVAVAVPFGWRWALAIWAVPLAVAAILWSTAGGGRAPGATAARAPLDRATRRRYWRTPTVRGLVLLFSMTAFHTYTIVTWLPGIALDAGLGEASGAALLSFFSAFGIAAGFVVPALALRLPNPRAIVIACVALLAVGYALLAIDAAAFAWAAAAALGIGVSTFPLCLTLVHRRASTPEGATFLSGAMQGVGYGVACIGPLVVGWIVAGTGTWMPVYVGLIATLGITLYGGIVASRPSSVEADAEAIRD</sequence>
<accession>A0A6I4NVX1</accession>
<gene>
    <name evidence="7" type="ORF">GB864_08005</name>
</gene>
<feature type="transmembrane region" description="Helical" evidence="5">
    <location>
        <begin position="51"/>
        <end position="70"/>
    </location>
</feature>
<feature type="transmembrane region" description="Helical" evidence="5">
    <location>
        <begin position="340"/>
        <end position="365"/>
    </location>
</feature>
<feature type="transmembrane region" description="Helical" evidence="5">
    <location>
        <begin position="106"/>
        <end position="129"/>
    </location>
</feature>
<evidence type="ECO:0000313" key="7">
    <source>
        <dbReference type="EMBL" id="MWB98490.1"/>
    </source>
</evidence>
<dbReference type="Gene3D" id="1.20.1250.20">
    <property type="entry name" value="MFS general substrate transporter like domains"/>
    <property type="match status" value="1"/>
</dbReference>
<dbReference type="GO" id="GO:0022857">
    <property type="term" value="F:transmembrane transporter activity"/>
    <property type="evidence" value="ECO:0007669"/>
    <property type="project" value="InterPro"/>
</dbReference>
<dbReference type="EMBL" id="WSTA01000028">
    <property type="protein sequence ID" value="MWB98490.1"/>
    <property type="molecule type" value="Genomic_DNA"/>
</dbReference>
<feature type="transmembrane region" description="Helical" evidence="5">
    <location>
        <begin position="307"/>
        <end position="328"/>
    </location>
</feature>
<feature type="transmembrane region" description="Helical" evidence="5">
    <location>
        <begin position="283"/>
        <end position="301"/>
    </location>
</feature>
<dbReference type="InterPro" id="IPR052524">
    <property type="entry name" value="MFS_Cyanate_Porter"/>
</dbReference>
<dbReference type="PROSITE" id="PS50850">
    <property type="entry name" value="MFS"/>
    <property type="match status" value="1"/>
</dbReference>
<dbReference type="Proteomes" id="UP000438182">
    <property type="component" value="Unassembled WGS sequence"/>
</dbReference>
<reference evidence="7 8" key="1">
    <citation type="submission" date="2019-12" db="EMBL/GenBank/DDBJ databases">
        <authorList>
            <person name="Kim Y.S."/>
        </authorList>
    </citation>
    <scope>NUCLEOTIDE SEQUENCE [LARGE SCALE GENOMIC DNA]</scope>
    <source>
        <strain evidence="7 8">MMS17-SY077</strain>
    </source>
</reference>
<dbReference type="InterPro" id="IPR011701">
    <property type="entry name" value="MFS"/>
</dbReference>
<feature type="transmembrane region" description="Helical" evidence="5">
    <location>
        <begin position="371"/>
        <end position="391"/>
    </location>
</feature>
<keyword evidence="8" id="KW-1185">Reference proteome</keyword>
<dbReference type="RefSeq" id="WP_160423868.1">
    <property type="nucleotide sequence ID" value="NZ_WSTA01000028.1"/>
</dbReference>
<feature type="transmembrane region" description="Helical" evidence="5">
    <location>
        <begin position="141"/>
        <end position="164"/>
    </location>
</feature>
<keyword evidence="4 5" id="KW-0472">Membrane</keyword>
<feature type="transmembrane region" description="Helical" evidence="5">
    <location>
        <begin position="218"/>
        <end position="239"/>
    </location>
</feature>
<name>A0A6I4NVX1_9MICO</name>
<feature type="transmembrane region" description="Helical" evidence="5">
    <location>
        <begin position="82"/>
        <end position="100"/>
    </location>
</feature>
<evidence type="ECO:0000256" key="4">
    <source>
        <dbReference type="ARBA" id="ARBA00023136"/>
    </source>
</evidence>
<comment type="subcellular location">
    <subcellularLocation>
        <location evidence="1">Cell membrane</location>
        <topology evidence="1">Multi-pass membrane protein</topology>
    </subcellularLocation>
</comment>
<keyword evidence="3 5" id="KW-1133">Transmembrane helix</keyword>
<dbReference type="InterPro" id="IPR020846">
    <property type="entry name" value="MFS_dom"/>
</dbReference>
<dbReference type="PANTHER" id="PTHR23523">
    <property type="match status" value="1"/>
</dbReference>
<dbReference type="AlphaFoldDB" id="A0A6I4NVX1"/>
<keyword evidence="2 5" id="KW-0812">Transmembrane</keyword>
<evidence type="ECO:0000256" key="2">
    <source>
        <dbReference type="ARBA" id="ARBA00022692"/>
    </source>
</evidence>
<evidence type="ECO:0000256" key="3">
    <source>
        <dbReference type="ARBA" id="ARBA00022989"/>
    </source>
</evidence>
<protein>
    <submittedName>
        <fullName evidence="7">MFS transporter</fullName>
    </submittedName>
</protein>